<protein>
    <submittedName>
        <fullName evidence="5">Oxidoreductase</fullName>
    </submittedName>
</protein>
<dbReference type="EMBL" id="BMNA01000003">
    <property type="protein sequence ID" value="GGL97604.1"/>
    <property type="molecule type" value="Genomic_DNA"/>
</dbReference>
<dbReference type="Proteomes" id="UP000655208">
    <property type="component" value="Unassembled WGS sequence"/>
</dbReference>
<dbReference type="GO" id="GO:0016491">
    <property type="term" value="F:oxidoreductase activity"/>
    <property type="evidence" value="ECO:0007669"/>
    <property type="project" value="UniProtKB-KW"/>
</dbReference>
<evidence type="ECO:0000256" key="1">
    <source>
        <dbReference type="ARBA" id="ARBA00010928"/>
    </source>
</evidence>
<reference evidence="5" key="2">
    <citation type="submission" date="2020-09" db="EMBL/GenBank/DDBJ databases">
        <authorList>
            <person name="Sun Q."/>
            <person name="Zhou Y."/>
        </authorList>
    </citation>
    <scope>NUCLEOTIDE SEQUENCE</scope>
    <source>
        <strain evidence="5">CGMCC 4.7308</strain>
    </source>
</reference>
<evidence type="ECO:0000259" key="3">
    <source>
        <dbReference type="Pfam" id="PF01408"/>
    </source>
</evidence>
<evidence type="ECO:0000313" key="5">
    <source>
        <dbReference type="EMBL" id="GGL97604.1"/>
    </source>
</evidence>
<dbReference type="AlphaFoldDB" id="A0A917STB9"/>
<accession>A0A917STB9</accession>
<dbReference type="InterPro" id="IPR036291">
    <property type="entry name" value="NAD(P)-bd_dom_sf"/>
</dbReference>
<dbReference type="GO" id="GO:0000166">
    <property type="term" value="F:nucleotide binding"/>
    <property type="evidence" value="ECO:0007669"/>
    <property type="project" value="InterPro"/>
</dbReference>
<gene>
    <name evidence="5" type="ORF">GCM10011594_16820</name>
</gene>
<keyword evidence="6" id="KW-1185">Reference proteome</keyword>
<dbReference type="Gene3D" id="3.30.360.10">
    <property type="entry name" value="Dihydrodipicolinate Reductase, domain 2"/>
    <property type="match status" value="1"/>
</dbReference>
<dbReference type="RefSeq" id="WP_188941077.1">
    <property type="nucleotide sequence ID" value="NZ_BMNA01000003.1"/>
</dbReference>
<dbReference type="SUPFAM" id="SSF51735">
    <property type="entry name" value="NAD(P)-binding Rossmann-fold domains"/>
    <property type="match status" value="1"/>
</dbReference>
<comment type="caution">
    <text evidence="5">The sequence shown here is derived from an EMBL/GenBank/DDBJ whole genome shotgun (WGS) entry which is preliminary data.</text>
</comment>
<name>A0A917STB9_9ACTN</name>
<keyword evidence="2" id="KW-0560">Oxidoreductase</keyword>
<dbReference type="InterPro" id="IPR004104">
    <property type="entry name" value="Gfo/Idh/MocA-like_OxRdtase_C"/>
</dbReference>
<reference evidence="5" key="1">
    <citation type="journal article" date="2014" name="Int. J. Syst. Evol. Microbiol.">
        <title>Complete genome sequence of Corynebacterium casei LMG S-19264T (=DSM 44701T), isolated from a smear-ripened cheese.</title>
        <authorList>
            <consortium name="US DOE Joint Genome Institute (JGI-PGF)"/>
            <person name="Walter F."/>
            <person name="Albersmeier A."/>
            <person name="Kalinowski J."/>
            <person name="Ruckert C."/>
        </authorList>
    </citation>
    <scope>NUCLEOTIDE SEQUENCE</scope>
    <source>
        <strain evidence="5">CGMCC 4.7308</strain>
    </source>
</reference>
<feature type="domain" description="Gfo/Idh/MocA-like oxidoreductase N-terminal" evidence="3">
    <location>
        <begin position="6"/>
        <end position="123"/>
    </location>
</feature>
<dbReference type="Gene3D" id="3.40.50.720">
    <property type="entry name" value="NAD(P)-binding Rossmann-like Domain"/>
    <property type="match status" value="1"/>
</dbReference>
<proteinExistence type="inferred from homology"/>
<evidence type="ECO:0000256" key="2">
    <source>
        <dbReference type="ARBA" id="ARBA00023002"/>
    </source>
</evidence>
<organism evidence="5 6">
    <name type="scientific">Nakamurella endophytica</name>
    <dbReference type="NCBI Taxonomy" id="1748367"/>
    <lineage>
        <taxon>Bacteria</taxon>
        <taxon>Bacillati</taxon>
        <taxon>Actinomycetota</taxon>
        <taxon>Actinomycetes</taxon>
        <taxon>Nakamurellales</taxon>
        <taxon>Nakamurellaceae</taxon>
        <taxon>Nakamurella</taxon>
    </lineage>
</organism>
<evidence type="ECO:0000259" key="4">
    <source>
        <dbReference type="Pfam" id="PF02894"/>
    </source>
</evidence>
<evidence type="ECO:0000313" key="6">
    <source>
        <dbReference type="Proteomes" id="UP000655208"/>
    </source>
</evidence>
<dbReference type="InterPro" id="IPR000683">
    <property type="entry name" value="Gfo/Idh/MocA-like_OxRdtase_N"/>
</dbReference>
<sequence>MNDLHAAVVAVGAQGSVHLHGYRRLAGVRVVGVTDSEPDRATAVASGIGATTYAGVAALLESETVDVLSVCTPPAHHERIVLDALDAGVPAVHCEKPMALTFGGARRMSAAADSRGALLTVNHQRRLDPAYRSAREAVRAGEIGDVQSFEGYCANLFDWGSHVVDLILFFAGDEGPAQVFGSIDVTERRHVYGALVETAAVSHLYWADGRHATIFTGHVEALSREPRNIVVVHGTDGRLEVRGSEVVVRRFDGGGRRIACTVDAEHRVDLHGVDPAVIQGTALALQDLVQCLRSGAEPVLAARHGLAAAEVVFATYQSSALRAPVTLPLTSTDNALLRGLELGYWTPIGESHGTS</sequence>
<dbReference type="InterPro" id="IPR050463">
    <property type="entry name" value="Gfo/Idh/MocA_oxidrdct_glycsds"/>
</dbReference>
<dbReference type="Pfam" id="PF02894">
    <property type="entry name" value="GFO_IDH_MocA_C"/>
    <property type="match status" value="1"/>
</dbReference>
<feature type="domain" description="Gfo/Idh/MocA-like oxidoreductase C-terminal" evidence="4">
    <location>
        <begin position="156"/>
        <end position="327"/>
    </location>
</feature>
<dbReference type="PANTHER" id="PTHR43818:SF11">
    <property type="entry name" value="BCDNA.GH03377"/>
    <property type="match status" value="1"/>
</dbReference>
<dbReference type="PANTHER" id="PTHR43818">
    <property type="entry name" value="BCDNA.GH03377"/>
    <property type="match status" value="1"/>
</dbReference>
<comment type="similarity">
    <text evidence="1">Belongs to the Gfo/Idh/MocA family.</text>
</comment>
<dbReference type="Pfam" id="PF01408">
    <property type="entry name" value="GFO_IDH_MocA"/>
    <property type="match status" value="1"/>
</dbReference>
<dbReference type="SUPFAM" id="SSF55347">
    <property type="entry name" value="Glyceraldehyde-3-phosphate dehydrogenase-like, C-terminal domain"/>
    <property type="match status" value="1"/>
</dbReference>